<dbReference type="GO" id="GO:0005886">
    <property type="term" value="C:plasma membrane"/>
    <property type="evidence" value="ECO:0007669"/>
    <property type="project" value="UniProtKB-SubCell"/>
</dbReference>
<keyword evidence="9" id="KW-0627">Porphyrin biosynthesis</keyword>
<evidence type="ECO:0000256" key="10">
    <source>
        <dbReference type="SAM" id="Phobius"/>
    </source>
</evidence>
<dbReference type="NCBIfam" id="TIGR00540">
    <property type="entry name" value="TPR_hemY_coli"/>
    <property type="match status" value="1"/>
</dbReference>
<keyword evidence="4" id="KW-1003">Cell membrane</keyword>
<comment type="function">
    <text evidence="1">Involved in a late step of protoheme IX synthesis.</text>
</comment>
<dbReference type="GO" id="GO:0042168">
    <property type="term" value="P:heme metabolic process"/>
    <property type="evidence" value="ECO:0007669"/>
    <property type="project" value="InterPro"/>
</dbReference>
<evidence type="ECO:0000256" key="1">
    <source>
        <dbReference type="ARBA" id="ARBA00002962"/>
    </source>
</evidence>
<reference evidence="12" key="1">
    <citation type="submission" date="2020-01" db="EMBL/GenBank/DDBJ databases">
        <authorList>
            <person name="Meier V. D."/>
            <person name="Meier V D."/>
        </authorList>
    </citation>
    <scope>NUCLEOTIDE SEQUENCE</scope>
    <source>
        <strain evidence="12">HLG_WM_MAG_09</strain>
    </source>
</reference>
<keyword evidence="7 10" id="KW-1133">Transmembrane helix</keyword>
<comment type="pathway">
    <text evidence="3">Porphyrin-containing compound metabolism; protoheme biosynthesis.</text>
</comment>
<dbReference type="EMBL" id="CACVAT010000439">
    <property type="protein sequence ID" value="CAA6827329.1"/>
    <property type="molecule type" value="Genomic_DNA"/>
</dbReference>
<dbReference type="InterPro" id="IPR011990">
    <property type="entry name" value="TPR-like_helical_dom_sf"/>
</dbReference>
<feature type="domain" description="HemY N-terminal" evidence="11">
    <location>
        <begin position="28"/>
        <end position="135"/>
    </location>
</feature>
<accession>A0A6S6UJ11</accession>
<evidence type="ECO:0000256" key="5">
    <source>
        <dbReference type="ARBA" id="ARBA00022519"/>
    </source>
</evidence>
<evidence type="ECO:0000313" key="12">
    <source>
        <dbReference type="EMBL" id="CAA6827329.1"/>
    </source>
</evidence>
<evidence type="ECO:0000256" key="9">
    <source>
        <dbReference type="ARBA" id="ARBA00023244"/>
    </source>
</evidence>
<evidence type="ECO:0000256" key="8">
    <source>
        <dbReference type="ARBA" id="ARBA00023136"/>
    </source>
</evidence>
<evidence type="ECO:0000256" key="2">
    <source>
        <dbReference type="ARBA" id="ARBA00004429"/>
    </source>
</evidence>
<organism evidence="12">
    <name type="scientific">uncultured Thiotrichaceae bacterium</name>
    <dbReference type="NCBI Taxonomy" id="298394"/>
    <lineage>
        <taxon>Bacteria</taxon>
        <taxon>Pseudomonadati</taxon>
        <taxon>Pseudomonadota</taxon>
        <taxon>Gammaproteobacteria</taxon>
        <taxon>Thiotrichales</taxon>
        <taxon>Thiotrichaceae</taxon>
        <taxon>environmental samples</taxon>
    </lineage>
</organism>
<dbReference type="InterPro" id="IPR010817">
    <property type="entry name" value="HemY_N"/>
</dbReference>
<name>A0A6S6UJ11_9GAMM</name>
<keyword evidence="5" id="KW-0997">Cell inner membrane</keyword>
<evidence type="ECO:0000256" key="7">
    <source>
        <dbReference type="ARBA" id="ARBA00022989"/>
    </source>
</evidence>
<sequence length="412" mass="46555">MIRFVLIFGAMIAGVWWLVDTVLSNPGTATITWGGTDGQMFKMTTATLLLAVTAACITFYILLRLLINLLGFGKRVRRMRDARLAGKASRGLNQGLIQLAEGHWDKAERVLTEHAEHSEAPLLNYLTAARAAHMRNQPERRDELLKLAIENDGKAQIAVGVSQAEMQLGDSQLEQAHATLLTLRNIAPKNTYVLKLYAKTLYRQENWDELLKLLPELVKHKLLDNNNTSKNMKAVQSSALRGAFAKYAAKQEADKLQLLWKKIPAPIKEQTETMQLYAKSLHKAREDKLCSQFIVAANTKKPNDKLTEIYSHLYHPNLEQAIKQGEKWLSNNPENPTNLILLARLHRQQKLWDKAKSYYENSLNQSPNPEGYLELAELLEAMGESENAQQCYQTGLRYSIRKQGERLVLGAG</sequence>
<evidence type="ECO:0000256" key="6">
    <source>
        <dbReference type="ARBA" id="ARBA00022692"/>
    </source>
</evidence>
<gene>
    <name evidence="12" type="ORF">HELGO_WM19314</name>
</gene>
<proteinExistence type="predicted"/>
<evidence type="ECO:0000256" key="3">
    <source>
        <dbReference type="ARBA" id="ARBA00004744"/>
    </source>
</evidence>
<dbReference type="GO" id="GO:0006779">
    <property type="term" value="P:porphyrin-containing compound biosynthetic process"/>
    <property type="evidence" value="ECO:0007669"/>
    <property type="project" value="UniProtKB-KW"/>
</dbReference>
<protein>
    <submittedName>
        <fullName evidence="12">HemY protein</fullName>
    </submittedName>
</protein>
<keyword evidence="8 10" id="KW-0472">Membrane</keyword>
<dbReference type="SUPFAM" id="SSF48452">
    <property type="entry name" value="TPR-like"/>
    <property type="match status" value="2"/>
</dbReference>
<dbReference type="UniPathway" id="UPA00252"/>
<feature type="transmembrane region" description="Helical" evidence="10">
    <location>
        <begin position="48"/>
        <end position="70"/>
    </location>
</feature>
<keyword evidence="6 10" id="KW-0812">Transmembrane</keyword>
<evidence type="ECO:0000256" key="4">
    <source>
        <dbReference type="ARBA" id="ARBA00022475"/>
    </source>
</evidence>
<dbReference type="AlphaFoldDB" id="A0A6S6UJ11"/>
<evidence type="ECO:0000259" key="11">
    <source>
        <dbReference type="Pfam" id="PF07219"/>
    </source>
</evidence>
<comment type="subcellular location">
    <subcellularLocation>
        <location evidence="2">Cell inner membrane</location>
        <topology evidence="2">Multi-pass membrane protein</topology>
    </subcellularLocation>
</comment>
<dbReference type="InterPro" id="IPR005254">
    <property type="entry name" value="Heme_biosyn_assoc_TPR_pro"/>
</dbReference>
<dbReference type="Gene3D" id="1.25.40.10">
    <property type="entry name" value="Tetratricopeptide repeat domain"/>
    <property type="match status" value="2"/>
</dbReference>
<dbReference type="Pfam" id="PF07219">
    <property type="entry name" value="HemY_N"/>
    <property type="match status" value="1"/>
</dbReference>